<comment type="caution">
    <text evidence="2">The sequence shown here is derived from an EMBL/GenBank/DDBJ whole genome shotgun (WGS) entry which is preliminary data.</text>
</comment>
<protein>
    <submittedName>
        <fullName evidence="2">Uncharacterized protein</fullName>
    </submittedName>
</protein>
<gene>
    <name evidence="2" type="ORF">BUALT_Bualt05G0051100</name>
</gene>
<dbReference type="Proteomes" id="UP000826271">
    <property type="component" value="Unassembled WGS sequence"/>
</dbReference>
<reference evidence="2" key="1">
    <citation type="submission" date="2019-10" db="EMBL/GenBank/DDBJ databases">
        <authorList>
            <person name="Zhang R."/>
            <person name="Pan Y."/>
            <person name="Wang J."/>
            <person name="Ma R."/>
            <person name="Yu S."/>
        </authorList>
    </citation>
    <scope>NUCLEOTIDE SEQUENCE</scope>
    <source>
        <strain evidence="2">LA-IB0</strain>
        <tissue evidence="2">Leaf</tissue>
    </source>
</reference>
<evidence type="ECO:0000256" key="1">
    <source>
        <dbReference type="SAM" id="MobiDB-lite"/>
    </source>
</evidence>
<sequence length="635" mass="68936">MGSAEGFGSGGSSGGVVVREVRLHTEGACSSGGRKDEVRAVNISAPSFWNKIPDSELCMETCQTPSLHSGDVSNDHCLRNTSSHSLILDLDAKHVLQKSGKIVRSSSTKRSGVMLSDTNKFLNACTYGPSIQFIVIEKTQMVKQKNSSTCRRGDKRNSKVHKNRCDSFSLKNGLVGFNSAAGGNNFFGIYGLKPDVFDITKYVEELSLGELLHGSCTSPSIAKDKGKKPANSSSNILQSVRKACSLLQDQRGDSSTLDMASSDKPEPALANPKPLISHFDVHSSGESCQSQRQVCLYQPKDILERLALPPPKDLDSLLSDASKTTNSKNCSDPRLGKPASHRTGLPPFPWSQSFSGHNKLGADATKLSTSRTICPGRWVKVKHSTALQKGSADLLHPQLQRFLQPITLMTCNLFLLSCPVFSLVTLYYAIEIFTGRGSASIVVLNANFVLCGQRDFYEHSPTHAAAQTLLDMAAHSSKENPCAAIKLLKKPSQIAMKASASLEGAVAMEHACRSVSVSADVHLLSRNGRFSNVETGSKIQEKTGMGGRMLVKEMTPAAMEGKEANYWDWRRKLAPPLEDTVVTVDEAEEKRAAMGGEKREESDAGRETAMVETICAVGQKTKIINTRKYKIRKDP</sequence>
<accession>A0AAV6XGT3</accession>
<dbReference type="EMBL" id="WHWC01000005">
    <property type="protein sequence ID" value="KAG8382191.1"/>
    <property type="molecule type" value="Genomic_DNA"/>
</dbReference>
<name>A0AAV6XGT3_9LAMI</name>
<dbReference type="PANTHER" id="PTHR36723:SF1">
    <property type="entry name" value="F22C12.19"/>
    <property type="match status" value="1"/>
</dbReference>
<proteinExistence type="predicted"/>
<dbReference type="PANTHER" id="PTHR36723">
    <property type="entry name" value="F22C12.19"/>
    <property type="match status" value="1"/>
</dbReference>
<dbReference type="AlphaFoldDB" id="A0AAV6XGT3"/>
<organism evidence="2 3">
    <name type="scientific">Buddleja alternifolia</name>
    <dbReference type="NCBI Taxonomy" id="168488"/>
    <lineage>
        <taxon>Eukaryota</taxon>
        <taxon>Viridiplantae</taxon>
        <taxon>Streptophyta</taxon>
        <taxon>Embryophyta</taxon>
        <taxon>Tracheophyta</taxon>
        <taxon>Spermatophyta</taxon>
        <taxon>Magnoliopsida</taxon>
        <taxon>eudicotyledons</taxon>
        <taxon>Gunneridae</taxon>
        <taxon>Pentapetalae</taxon>
        <taxon>asterids</taxon>
        <taxon>lamiids</taxon>
        <taxon>Lamiales</taxon>
        <taxon>Scrophulariaceae</taxon>
        <taxon>Buddlejeae</taxon>
        <taxon>Buddleja</taxon>
    </lineage>
</organism>
<keyword evidence="3" id="KW-1185">Reference proteome</keyword>
<feature type="region of interest" description="Disordered" evidence="1">
    <location>
        <begin position="314"/>
        <end position="342"/>
    </location>
</feature>
<evidence type="ECO:0000313" key="3">
    <source>
        <dbReference type="Proteomes" id="UP000826271"/>
    </source>
</evidence>
<evidence type="ECO:0000313" key="2">
    <source>
        <dbReference type="EMBL" id="KAG8382191.1"/>
    </source>
</evidence>